<name>A0ABX2ZML8_9BACI</name>
<dbReference type="Pfam" id="PF06983">
    <property type="entry name" value="3-dmu-9_3-mt"/>
    <property type="match status" value="1"/>
</dbReference>
<dbReference type="EMBL" id="MDKC01000032">
    <property type="protein sequence ID" value="ODG90966.1"/>
    <property type="molecule type" value="Genomic_DNA"/>
</dbReference>
<keyword evidence="3" id="KW-1185">Reference proteome</keyword>
<evidence type="ECO:0000313" key="3">
    <source>
        <dbReference type="Proteomes" id="UP000094580"/>
    </source>
</evidence>
<feature type="domain" description="PhnB-like" evidence="1">
    <location>
        <begin position="4"/>
        <end position="144"/>
    </location>
</feature>
<dbReference type="InterPro" id="IPR028973">
    <property type="entry name" value="PhnB-like"/>
</dbReference>
<dbReference type="InterPro" id="IPR029068">
    <property type="entry name" value="Glyas_Bleomycin-R_OHBP_Dase"/>
</dbReference>
<comment type="caution">
    <text evidence="2">The sequence shown here is derived from an EMBL/GenBank/DDBJ whole genome shotgun (WGS) entry which is preliminary data.</text>
</comment>
<evidence type="ECO:0000313" key="2">
    <source>
        <dbReference type="EMBL" id="ODG90966.1"/>
    </source>
</evidence>
<dbReference type="PANTHER" id="PTHR33990">
    <property type="entry name" value="PROTEIN YJDN-RELATED"/>
    <property type="match status" value="1"/>
</dbReference>
<proteinExistence type="predicted"/>
<protein>
    <recommendedName>
        <fullName evidence="1">PhnB-like domain-containing protein</fullName>
    </recommendedName>
</protein>
<dbReference type="SUPFAM" id="SSF54593">
    <property type="entry name" value="Glyoxalase/Bleomycin resistance protein/Dihydroxybiphenyl dioxygenase"/>
    <property type="match status" value="1"/>
</dbReference>
<dbReference type="PANTHER" id="PTHR33990:SF1">
    <property type="entry name" value="PROTEIN YJDN"/>
    <property type="match status" value="1"/>
</dbReference>
<organism evidence="2 3">
    <name type="scientific">Gottfriedia luciferensis</name>
    <dbReference type="NCBI Taxonomy" id="178774"/>
    <lineage>
        <taxon>Bacteria</taxon>
        <taxon>Bacillati</taxon>
        <taxon>Bacillota</taxon>
        <taxon>Bacilli</taxon>
        <taxon>Bacillales</taxon>
        <taxon>Bacillaceae</taxon>
        <taxon>Gottfriedia</taxon>
    </lineage>
</organism>
<gene>
    <name evidence="2" type="ORF">BED47_07970</name>
</gene>
<dbReference type="CDD" id="cd06588">
    <property type="entry name" value="PhnB_like"/>
    <property type="match status" value="1"/>
</dbReference>
<sequence length="149" mass="16576">MTLKITPCIVMSGNAKEAVHFYEKELEAEVLNIQTYGDMPIPCSEALKNSVANAILKIGESDLMLFDAPIQSNPIMNKDFQQNTPNYEQKKVEVTINLSIDNVEKTKRIFNSLQQDGHVIAPLEAVPFSPAFGTVTDKFGVTFILITQK</sequence>
<dbReference type="Gene3D" id="3.10.180.10">
    <property type="entry name" value="2,3-Dihydroxybiphenyl 1,2-Dioxygenase, domain 1"/>
    <property type="match status" value="1"/>
</dbReference>
<reference evidence="2 3" key="1">
    <citation type="submission" date="2016-07" db="EMBL/GenBank/DDBJ databases">
        <authorList>
            <person name="Townsley L."/>
            <person name="Shank E.A."/>
        </authorList>
    </citation>
    <scope>NUCLEOTIDE SEQUENCE [LARGE SCALE GENOMIC DNA]</scope>
    <source>
        <strain evidence="2 3">CH01</strain>
    </source>
</reference>
<dbReference type="Proteomes" id="UP000094580">
    <property type="component" value="Unassembled WGS sequence"/>
</dbReference>
<accession>A0ABX2ZML8</accession>
<evidence type="ECO:0000259" key="1">
    <source>
        <dbReference type="Pfam" id="PF06983"/>
    </source>
</evidence>
<dbReference type="RefSeq" id="WP_069034360.1">
    <property type="nucleotide sequence ID" value="NZ_MDKC01000032.1"/>
</dbReference>